<dbReference type="Pfam" id="PF24959">
    <property type="entry name" value="FH3_FHOD1-3"/>
    <property type="match status" value="1"/>
</dbReference>
<name>A0A821LE30_9NEOP</name>
<dbReference type="Proteomes" id="UP000663880">
    <property type="component" value="Unassembled WGS sequence"/>
</dbReference>
<dbReference type="Pfam" id="PF18382">
    <property type="entry name" value="Formin_GBD_N"/>
    <property type="match status" value="1"/>
</dbReference>
<evidence type="ECO:0000259" key="4">
    <source>
        <dbReference type="PROSITE" id="PS51444"/>
    </source>
</evidence>
<dbReference type="InterPro" id="IPR016024">
    <property type="entry name" value="ARM-type_fold"/>
</dbReference>
<dbReference type="SMART" id="SM00498">
    <property type="entry name" value="FH2"/>
    <property type="match status" value="1"/>
</dbReference>
<dbReference type="PANTHER" id="PTHR45920">
    <property type="entry name" value="FORMIN HOMOLOGY 2 DOMAIN CONTAINING, ISOFORM I"/>
    <property type="match status" value="1"/>
</dbReference>
<evidence type="ECO:0000256" key="2">
    <source>
        <dbReference type="SAM" id="MobiDB-lite"/>
    </source>
</evidence>
<proteinExistence type="predicted"/>
<feature type="region of interest" description="Disordered" evidence="2">
    <location>
        <begin position="1152"/>
        <end position="1181"/>
    </location>
</feature>
<protein>
    <recommendedName>
        <fullName evidence="7">FH1/FH2 domain-containing protein 3</fullName>
    </recommendedName>
</protein>
<comment type="caution">
    <text evidence="5">The sequence shown here is derived from an EMBL/GenBank/DDBJ whole genome shotgun (WGS) entry which is preliminary data.</text>
</comment>
<dbReference type="GO" id="GO:0051015">
    <property type="term" value="F:actin filament binding"/>
    <property type="evidence" value="ECO:0007669"/>
    <property type="project" value="TreeGrafter"/>
</dbReference>
<dbReference type="FunFam" id="1.25.10.10:FF:000056">
    <property type="entry name" value="FH1/FH2 domain-containing protein 3 isoform X1"/>
    <property type="match status" value="1"/>
</dbReference>
<dbReference type="Pfam" id="PF02181">
    <property type="entry name" value="FH2"/>
    <property type="match status" value="1"/>
</dbReference>
<dbReference type="SUPFAM" id="SSF48371">
    <property type="entry name" value="ARM repeat"/>
    <property type="match status" value="1"/>
</dbReference>
<dbReference type="InterPro" id="IPR041387">
    <property type="entry name" value="FHOD1_GBD_N"/>
</dbReference>
<accession>A0A821LE30</accession>
<dbReference type="GO" id="GO:0005737">
    <property type="term" value="C:cytoplasm"/>
    <property type="evidence" value="ECO:0007669"/>
    <property type="project" value="TreeGrafter"/>
</dbReference>
<dbReference type="PROSITE" id="PS51232">
    <property type="entry name" value="GBD_FH3"/>
    <property type="match status" value="1"/>
</dbReference>
<evidence type="ECO:0000313" key="6">
    <source>
        <dbReference type="Proteomes" id="UP000663880"/>
    </source>
</evidence>
<evidence type="ECO:0000259" key="3">
    <source>
        <dbReference type="PROSITE" id="PS51232"/>
    </source>
</evidence>
<dbReference type="OrthoDB" id="9806920at2759"/>
<dbReference type="PANTHER" id="PTHR45920:SF4">
    <property type="entry name" value="FORMIN HOMOLOGY 2 DOMAIN CONTAINING, ISOFORM I"/>
    <property type="match status" value="1"/>
</dbReference>
<dbReference type="GO" id="GO:0030866">
    <property type="term" value="P:cortical actin cytoskeleton organization"/>
    <property type="evidence" value="ECO:0007669"/>
    <property type="project" value="TreeGrafter"/>
</dbReference>
<feature type="domain" description="FH2" evidence="4">
    <location>
        <begin position="701"/>
        <end position="1090"/>
    </location>
</feature>
<keyword evidence="6" id="KW-1185">Reference proteome</keyword>
<dbReference type="PROSITE" id="PS51444">
    <property type="entry name" value="FH2"/>
    <property type="match status" value="1"/>
</dbReference>
<feature type="region of interest" description="Disordered" evidence="2">
    <location>
        <begin position="407"/>
        <end position="428"/>
    </location>
</feature>
<dbReference type="InterPro" id="IPR015425">
    <property type="entry name" value="FH2_Formin"/>
</dbReference>
<reference evidence="5" key="1">
    <citation type="submission" date="2021-02" db="EMBL/GenBank/DDBJ databases">
        <authorList>
            <person name="Steward A R."/>
        </authorList>
    </citation>
    <scope>NUCLEOTIDE SEQUENCE</scope>
</reference>
<dbReference type="InterPro" id="IPR042201">
    <property type="entry name" value="FH2_Formin_sf"/>
</dbReference>
<evidence type="ECO:0000256" key="1">
    <source>
        <dbReference type="ARBA" id="ARBA00023203"/>
    </source>
</evidence>
<organism evidence="5 6">
    <name type="scientific">Pieris macdunnoughi</name>
    <dbReference type="NCBI Taxonomy" id="345717"/>
    <lineage>
        <taxon>Eukaryota</taxon>
        <taxon>Metazoa</taxon>
        <taxon>Ecdysozoa</taxon>
        <taxon>Arthropoda</taxon>
        <taxon>Hexapoda</taxon>
        <taxon>Insecta</taxon>
        <taxon>Pterygota</taxon>
        <taxon>Neoptera</taxon>
        <taxon>Endopterygota</taxon>
        <taxon>Lepidoptera</taxon>
        <taxon>Glossata</taxon>
        <taxon>Ditrysia</taxon>
        <taxon>Papilionoidea</taxon>
        <taxon>Pieridae</taxon>
        <taxon>Pierinae</taxon>
        <taxon>Pieris</taxon>
    </lineage>
</organism>
<evidence type="ECO:0000313" key="5">
    <source>
        <dbReference type="EMBL" id="CAF4749556.1"/>
    </source>
</evidence>
<dbReference type="Gene3D" id="1.20.58.2220">
    <property type="entry name" value="Formin, FH2 domain"/>
    <property type="match status" value="1"/>
</dbReference>
<dbReference type="Gene3D" id="1.25.10.10">
    <property type="entry name" value="Leucine-rich Repeat Variant"/>
    <property type="match status" value="1"/>
</dbReference>
<dbReference type="AlphaFoldDB" id="A0A821LE30"/>
<dbReference type="InterPro" id="IPR014768">
    <property type="entry name" value="GBD/FH3_dom"/>
</dbReference>
<feature type="domain" description="GBD/FH3" evidence="3">
    <location>
        <begin position="69"/>
        <end position="441"/>
    </location>
</feature>
<sequence>MIELVKMPDTNGINGALRDIGANAFVCRVQYLNDLDPFNEYNVRLPTRPLYHTFNSLIPLSYQIAAVHRLLQAPHRLDDATLQVFKDGDYGPYLDLDLTLAEQDEEIEGLQESRKNALVLRTQLSVRVHAITERLLHSQGKDLRRALFAVKQMLQSDKDLVHEFVANNGLDCLMQVSAKEDQTYLDYILRALGQILIYVDGMHGVMNHKGCIQWQYSLISSNFRHVVKTTLKLLSIFVEYTEGNSLLLIDAMNVVEKSNGRSPWYNVIKILQDFDASDTELLICATSLINLCLINIPDKNTYYDQVDALHDQGIDDIIQFYMSRQGTDLDLLRQLHIYDAVLIYEDGMESGSAVKQLDDSILKSIRRRNINVTNDFRKSKRYQMKEKADQGMLSSLECEQKNIYSLRASSSPSLPERKETSSLRKRRDRCARQAHHIQQLELQSSSSEIINALFQINGNKLEASNDCLPRNTLCNSGEENADDQEGTTTRDNLPDVLINGNQRYTSGLQQRIENGTLGHTVNPVDNLSPKWNKFIDTTIPEKDDRGVLLNREHSIKDLAQRLTSPIQHVQEEKPLLVSDMAGIVSKAKEELARSQTKEIVKTPTKEKCQKTMEFNLEIVSEKELNWDEVRKACRHRDFQLCDLDFSDLRDDSDDEAKSVVIKIQNGPPPPPPNMPPSFEGPPPPPVYGLNEIKPQNLNESDTSTLKKNKKTLKLFWREIHETPAPTMKEDHFIWDDLPKVEIDTAMWEHLFETRPNDINFMKIQAEPKENLILDNKRSTAINITMKKLPPPQTIKAAILKMDVTVMARESIEKLLTILPTEEEKIKIQEAQYSNPDLPLGSAEKFLLTLTSINELSSRLKLWVFKLDFDNLEKEIAEPLMDLKQGIELLRANRTFKIILSTLREVGSFLNGTPVKGFRLEYLTKVAEVKDTVHKHSLLFHLCEMIKNKFEDTTDLFSELGPVIRASKVDFDVLSNNLLKLEADCKAAWDHMKRVAKHDGSLYKMKINDFITDAAERIVLLTKIKNLILKRYEKFLLYLGVPQVEIPNNRPTDFLKGIAEFALEYRTTRERLLQQIQKKATHRERNKTRGVMIIDVTRYSKQGGDHSADTALKEILKEQTVSDILADGRRRSQKTGDDAVEEILESLVRSAAMKTNPQRERRRNRLSDRKKLVTRTWEMNST</sequence>
<dbReference type="GO" id="GO:0005856">
    <property type="term" value="C:cytoskeleton"/>
    <property type="evidence" value="ECO:0007669"/>
    <property type="project" value="TreeGrafter"/>
</dbReference>
<dbReference type="InterPro" id="IPR011989">
    <property type="entry name" value="ARM-like"/>
</dbReference>
<evidence type="ECO:0008006" key="7">
    <source>
        <dbReference type="Google" id="ProtNLM"/>
    </source>
</evidence>
<gene>
    <name evidence="5" type="ORF">PMACD_LOCUS593</name>
</gene>
<dbReference type="InterPro" id="IPR056771">
    <property type="entry name" value="FH3_FHOD1-3-like"/>
</dbReference>
<keyword evidence="1" id="KW-0009">Actin-binding</keyword>
<dbReference type="SUPFAM" id="SSF101447">
    <property type="entry name" value="Formin homology 2 domain (FH2 domain)"/>
    <property type="match status" value="1"/>
</dbReference>
<dbReference type="EMBL" id="CAJOBZ010000001">
    <property type="protein sequence ID" value="CAF4749556.1"/>
    <property type="molecule type" value="Genomic_DNA"/>
</dbReference>